<dbReference type="GO" id="GO:0004252">
    <property type="term" value="F:serine-type endopeptidase activity"/>
    <property type="evidence" value="ECO:0007669"/>
    <property type="project" value="InterPro"/>
</dbReference>
<feature type="region of interest" description="Disordered" evidence="1">
    <location>
        <begin position="300"/>
        <end position="338"/>
    </location>
</feature>
<dbReference type="Proteomes" id="UP001373714">
    <property type="component" value="Unassembled WGS sequence"/>
</dbReference>
<evidence type="ECO:0008006" key="4">
    <source>
        <dbReference type="Google" id="ProtNLM"/>
    </source>
</evidence>
<name>A0AAV9VK81_9PEZI</name>
<comment type="caution">
    <text evidence="2">The sequence shown here is derived from an EMBL/GenBank/DDBJ whole genome shotgun (WGS) entry which is preliminary data.</text>
</comment>
<accession>A0AAV9VK81</accession>
<dbReference type="SUPFAM" id="SSF52743">
    <property type="entry name" value="Subtilisin-like"/>
    <property type="match status" value="1"/>
</dbReference>
<dbReference type="AlphaFoldDB" id="A0AAV9VK81"/>
<keyword evidence="3" id="KW-1185">Reference proteome</keyword>
<gene>
    <name evidence="2" type="ORF">TWF730_005301</name>
</gene>
<dbReference type="GO" id="GO:0006508">
    <property type="term" value="P:proteolysis"/>
    <property type="evidence" value="ECO:0007669"/>
    <property type="project" value="InterPro"/>
</dbReference>
<organism evidence="2 3">
    <name type="scientific">Orbilia blumenaviensis</name>
    <dbReference type="NCBI Taxonomy" id="1796055"/>
    <lineage>
        <taxon>Eukaryota</taxon>
        <taxon>Fungi</taxon>
        <taxon>Dikarya</taxon>
        <taxon>Ascomycota</taxon>
        <taxon>Pezizomycotina</taxon>
        <taxon>Orbiliomycetes</taxon>
        <taxon>Orbiliales</taxon>
        <taxon>Orbiliaceae</taxon>
        <taxon>Orbilia</taxon>
    </lineage>
</organism>
<evidence type="ECO:0000313" key="2">
    <source>
        <dbReference type="EMBL" id="KAK6361581.1"/>
    </source>
</evidence>
<protein>
    <recommendedName>
        <fullName evidence="4">FAD dependent oxidoreductase domain-containing protein</fullName>
    </recommendedName>
</protein>
<sequence length="338" mass="36972">MENDEKSDDGAPFRSFGDKEPDFPYLTAHGTAAASKILGTLGLSPDAELIVVKLHNGRGYLTPLNQLDCYLKIYDHYHNLLKLDIDGEIGIKGAVISAHQYFHSYDALDGTPAETPLFSALSGLLLPQISHHLKELGAHIFAPVEVKPHSPRELTMSSLRILDGKPISPYQPKTPKMDINLVGGYDPSDGGIEHPFHSNIKLWAPTTRVSIAWVGPPPSGPGESPLKRWFRVGSSPQLGCAIAASLCAQLIGRGWKDPVLRMEKLAYPRPEIEKYPIKVLWNGINKSTWNKARERVGLEPLDLGEDKDQGNDQQAKPKSGGSKGNKKTGKGKKKKGGR</sequence>
<reference evidence="2 3" key="1">
    <citation type="submission" date="2019-10" db="EMBL/GenBank/DDBJ databases">
        <authorList>
            <person name="Palmer J.M."/>
        </authorList>
    </citation>
    <scope>NUCLEOTIDE SEQUENCE [LARGE SCALE GENOMIC DNA]</scope>
    <source>
        <strain evidence="2 3">TWF730</strain>
    </source>
</reference>
<dbReference type="EMBL" id="JAVHNS010000002">
    <property type="protein sequence ID" value="KAK6361581.1"/>
    <property type="molecule type" value="Genomic_DNA"/>
</dbReference>
<evidence type="ECO:0000256" key="1">
    <source>
        <dbReference type="SAM" id="MobiDB-lite"/>
    </source>
</evidence>
<evidence type="ECO:0000313" key="3">
    <source>
        <dbReference type="Proteomes" id="UP001373714"/>
    </source>
</evidence>
<feature type="compositionally biased region" description="Basic residues" evidence="1">
    <location>
        <begin position="324"/>
        <end position="338"/>
    </location>
</feature>
<proteinExistence type="predicted"/>
<dbReference type="InterPro" id="IPR036852">
    <property type="entry name" value="Peptidase_S8/S53_dom_sf"/>
</dbReference>